<evidence type="ECO:0000313" key="2">
    <source>
        <dbReference type="EMBL" id="QEI06787.1"/>
    </source>
</evidence>
<dbReference type="RefSeq" id="WP_148815742.1">
    <property type="nucleotide sequence ID" value="NZ_CP043046.1"/>
</dbReference>
<dbReference type="GO" id="GO:0005829">
    <property type="term" value="C:cytosol"/>
    <property type="evidence" value="ECO:0007669"/>
    <property type="project" value="TreeGrafter"/>
</dbReference>
<dbReference type="Gene3D" id="2.30.30.40">
    <property type="entry name" value="SH3 Domains"/>
    <property type="match status" value="1"/>
</dbReference>
<dbReference type="OrthoDB" id="21913at2"/>
<accession>A0A5C0B2F8</accession>
<dbReference type="SUPFAM" id="SSF50341">
    <property type="entry name" value="CheW-like"/>
    <property type="match status" value="1"/>
</dbReference>
<proteinExistence type="predicted"/>
<dbReference type="PANTHER" id="PTHR22617:SF43">
    <property type="entry name" value="PROTEIN PILI"/>
    <property type="match status" value="1"/>
</dbReference>
<dbReference type="InterPro" id="IPR002545">
    <property type="entry name" value="CheW-lke_dom"/>
</dbReference>
<dbReference type="KEGG" id="pacr:FXN63_13800"/>
<dbReference type="AlphaFoldDB" id="A0A5C0B2F8"/>
<evidence type="ECO:0000313" key="3">
    <source>
        <dbReference type="Proteomes" id="UP000325161"/>
    </source>
</evidence>
<protein>
    <submittedName>
        <fullName evidence="2">Purine-binding chemotaxis protein CheW</fullName>
    </submittedName>
</protein>
<feature type="domain" description="CheW-like" evidence="1">
    <location>
        <begin position="8"/>
        <end position="152"/>
    </location>
</feature>
<dbReference type="PANTHER" id="PTHR22617">
    <property type="entry name" value="CHEMOTAXIS SENSOR HISTIDINE KINASE-RELATED"/>
    <property type="match status" value="1"/>
</dbReference>
<dbReference type="Gene3D" id="2.40.50.180">
    <property type="entry name" value="CheA-289, Domain 4"/>
    <property type="match status" value="1"/>
</dbReference>
<evidence type="ECO:0000259" key="1">
    <source>
        <dbReference type="PROSITE" id="PS50851"/>
    </source>
</evidence>
<reference evidence="2 3" key="1">
    <citation type="submission" date="2019-08" db="EMBL/GenBank/DDBJ databases">
        <title>Amphibian skin-associated Pigmentiphaga: genome sequence and occurrence across geography and hosts.</title>
        <authorList>
            <person name="Bletz M.C."/>
            <person name="Bunk B."/>
            <person name="Sproeer C."/>
            <person name="Biwer P."/>
            <person name="Reiter S."/>
            <person name="Rabemananjara F.C.E."/>
            <person name="Schulz S."/>
            <person name="Overmann J."/>
            <person name="Vences M."/>
        </authorList>
    </citation>
    <scope>NUCLEOTIDE SEQUENCE [LARGE SCALE GENOMIC DNA]</scope>
    <source>
        <strain evidence="2 3">Mada1488</strain>
    </source>
</reference>
<dbReference type="InterPro" id="IPR036061">
    <property type="entry name" value="CheW-like_dom_sf"/>
</dbReference>
<dbReference type="SMART" id="SM00260">
    <property type="entry name" value="CheW"/>
    <property type="match status" value="1"/>
</dbReference>
<organism evidence="2 3">
    <name type="scientific">Pigmentiphaga aceris</name>
    <dbReference type="NCBI Taxonomy" id="1940612"/>
    <lineage>
        <taxon>Bacteria</taxon>
        <taxon>Pseudomonadati</taxon>
        <taxon>Pseudomonadota</taxon>
        <taxon>Betaproteobacteria</taxon>
        <taxon>Burkholderiales</taxon>
        <taxon>Alcaligenaceae</taxon>
        <taxon>Pigmentiphaga</taxon>
    </lineage>
</organism>
<dbReference type="PROSITE" id="PS50851">
    <property type="entry name" value="CHEW"/>
    <property type="match status" value="1"/>
</dbReference>
<sequence length="164" mass="18532">MDAKLRGRRLFLLFWLGTERYALEAHDIAEILPLRPMKQVPATPDWVAGVFSHRGTAVPVIDLSRLATGVASASRATTRLVVVHYRHRQRNTAHLLGLLLERVVETQYFAAESFTSDGLDHVDARYLGPVARTPEGMLQWIRVTDLLPDAVHQRLFPDEMEPQA</sequence>
<name>A0A5C0B2F8_9BURK</name>
<dbReference type="EMBL" id="CP043046">
    <property type="protein sequence ID" value="QEI06787.1"/>
    <property type="molecule type" value="Genomic_DNA"/>
</dbReference>
<gene>
    <name evidence="2" type="ORF">FXN63_13800</name>
</gene>
<dbReference type="GO" id="GO:0006935">
    <property type="term" value="P:chemotaxis"/>
    <property type="evidence" value="ECO:0007669"/>
    <property type="project" value="InterPro"/>
</dbReference>
<dbReference type="Proteomes" id="UP000325161">
    <property type="component" value="Chromosome"/>
</dbReference>
<dbReference type="InterPro" id="IPR039315">
    <property type="entry name" value="CheW"/>
</dbReference>
<dbReference type="Pfam" id="PF01584">
    <property type="entry name" value="CheW"/>
    <property type="match status" value="1"/>
</dbReference>
<keyword evidence="3" id="KW-1185">Reference proteome</keyword>
<dbReference type="GO" id="GO:0007165">
    <property type="term" value="P:signal transduction"/>
    <property type="evidence" value="ECO:0007669"/>
    <property type="project" value="InterPro"/>
</dbReference>